<organism evidence="1 2">
    <name type="scientific">Chitinophaga pinensis (strain ATCC 43595 / DSM 2588 / LMG 13176 / NBRC 15968 / NCIMB 11800 / UQM 2034)</name>
    <dbReference type="NCBI Taxonomy" id="485918"/>
    <lineage>
        <taxon>Bacteria</taxon>
        <taxon>Pseudomonadati</taxon>
        <taxon>Bacteroidota</taxon>
        <taxon>Chitinophagia</taxon>
        <taxon>Chitinophagales</taxon>
        <taxon>Chitinophagaceae</taxon>
        <taxon>Chitinophaga</taxon>
    </lineage>
</organism>
<proteinExistence type="predicted"/>
<reference evidence="2" key="1">
    <citation type="submission" date="2009-08" db="EMBL/GenBank/DDBJ databases">
        <title>The complete genome of Chitinophaga pinensis DSM 2588.</title>
        <authorList>
            <consortium name="US DOE Joint Genome Institute (JGI-PGF)"/>
            <person name="Lucas S."/>
            <person name="Copeland A."/>
            <person name="Lapidus A."/>
            <person name="Glavina del Rio T."/>
            <person name="Dalin E."/>
            <person name="Tice H."/>
            <person name="Bruce D."/>
            <person name="Goodwin L."/>
            <person name="Pitluck S."/>
            <person name="Kyrpides N."/>
            <person name="Mavromatis K."/>
            <person name="Ivanova N."/>
            <person name="Mikhailova N."/>
            <person name="Sims D."/>
            <person name="Meinche L."/>
            <person name="Brettin T."/>
            <person name="Detter J.C."/>
            <person name="Han C."/>
            <person name="Larimer F."/>
            <person name="Land M."/>
            <person name="Hauser L."/>
            <person name="Markowitz V."/>
            <person name="Cheng J.-F."/>
            <person name="Hugenholtz P."/>
            <person name="Woyke T."/>
            <person name="Wu D."/>
            <person name="Spring S."/>
            <person name="Klenk H.-P."/>
            <person name="Eisen J.A."/>
        </authorList>
    </citation>
    <scope>NUCLEOTIDE SEQUENCE [LARGE SCALE GENOMIC DNA]</scope>
    <source>
        <strain evidence="2">ATCC 43595 / DSM 2588 / LMG 13176 / NBRC 15968 / NCIMB 11800 / UQM 2034</strain>
    </source>
</reference>
<evidence type="ECO:0000313" key="1">
    <source>
        <dbReference type="EMBL" id="ACU62866.1"/>
    </source>
</evidence>
<sequence length="40" mass="4697">MFTPLKRKLLKTSLPIPVYNKETNNFQKSGTELKNYNLLL</sequence>
<reference evidence="1 2" key="2">
    <citation type="journal article" date="2010" name="Stand. Genomic Sci.">
        <title>Complete genome sequence of Chitinophaga pinensis type strain (UQM 2034).</title>
        <authorList>
            <person name="Glavina Del Rio T."/>
            <person name="Abt B."/>
            <person name="Spring S."/>
            <person name="Lapidus A."/>
            <person name="Nolan M."/>
            <person name="Tice H."/>
            <person name="Copeland A."/>
            <person name="Cheng J.F."/>
            <person name="Chen F."/>
            <person name="Bruce D."/>
            <person name="Goodwin L."/>
            <person name="Pitluck S."/>
            <person name="Ivanova N."/>
            <person name="Mavromatis K."/>
            <person name="Mikhailova N."/>
            <person name="Pati A."/>
            <person name="Chen A."/>
            <person name="Palaniappan K."/>
            <person name="Land M."/>
            <person name="Hauser L."/>
            <person name="Chang Y.J."/>
            <person name="Jeffries C.D."/>
            <person name="Chain P."/>
            <person name="Saunders E."/>
            <person name="Detter J.C."/>
            <person name="Brettin T."/>
            <person name="Rohde M."/>
            <person name="Goker M."/>
            <person name="Bristow J."/>
            <person name="Eisen J.A."/>
            <person name="Markowitz V."/>
            <person name="Hugenholtz P."/>
            <person name="Kyrpides N.C."/>
            <person name="Klenk H.P."/>
            <person name="Lucas S."/>
        </authorList>
    </citation>
    <scope>NUCLEOTIDE SEQUENCE [LARGE SCALE GENOMIC DNA]</scope>
    <source>
        <strain evidence="2">ATCC 43595 / DSM 2588 / LMG 13176 / NBRC 15968 / NCIMB 11800 / UQM 2034</strain>
    </source>
</reference>
<dbReference type="EMBL" id="CP001699">
    <property type="protein sequence ID" value="ACU62866.1"/>
    <property type="molecule type" value="Genomic_DNA"/>
</dbReference>
<name>A0A979G8W7_CHIPD</name>
<dbReference type="Proteomes" id="UP000002215">
    <property type="component" value="Chromosome"/>
</dbReference>
<dbReference type="KEGG" id="cpi:Cpin_5437"/>
<evidence type="ECO:0000313" key="2">
    <source>
        <dbReference type="Proteomes" id="UP000002215"/>
    </source>
</evidence>
<dbReference type="AlphaFoldDB" id="A0A979G8W7"/>
<accession>A0A979G8W7</accession>
<gene>
    <name evidence="1" type="ordered locus">Cpin_5437</name>
</gene>
<protein>
    <submittedName>
        <fullName evidence="1">Uncharacterized protein</fullName>
    </submittedName>
</protein>